<protein>
    <submittedName>
        <fullName evidence="1">Uncharacterized protein</fullName>
    </submittedName>
</protein>
<dbReference type="Proteomes" id="UP000185491">
    <property type="component" value="Chromosome"/>
</dbReference>
<evidence type="ECO:0000313" key="1">
    <source>
        <dbReference type="EMBL" id="APT93142.1"/>
    </source>
</evidence>
<reference evidence="1 2" key="1">
    <citation type="submission" date="2014-08" db="EMBL/GenBank/DDBJ databases">
        <title>Complete genome sequence of Corynebacterium phocae M408/89/1(T)(=DSM 44612(T)), isolated from the common seal (Phoca vitulina).</title>
        <authorList>
            <person name="Ruckert C."/>
            <person name="Albersmeier A."/>
            <person name="Winkler A."/>
            <person name="Kalinowski J."/>
        </authorList>
    </citation>
    <scope>NUCLEOTIDE SEQUENCE [LARGE SCALE GENOMIC DNA]</scope>
    <source>
        <strain evidence="1 2">M408/89/1</strain>
    </source>
</reference>
<organism evidence="1 2">
    <name type="scientific">Corynebacterium phocae</name>
    <dbReference type="NCBI Taxonomy" id="161895"/>
    <lineage>
        <taxon>Bacteria</taxon>
        <taxon>Bacillati</taxon>
        <taxon>Actinomycetota</taxon>
        <taxon>Actinomycetes</taxon>
        <taxon>Mycobacteriales</taxon>
        <taxon>Corynebacteriaceae</taxon>
        <taxon>Corynebacterium</taxon>
    </lineage>
</organism>
<evidence type="ECO:0000313" key="2">
    <source>
        <dbReference type="Proteomes" id="UP000185491"/>
    </source>
</evidence>
<dbReference type="AlphaFoldDB" id="A0A1L7D5D3"/>
<dbReference type="EMBL" id="CP009249">
    <property type="protein sequence ID" value="APT93142.1"/>
    <property type="molecule type" value="Genomic_DNA"/>
</dbReference>
<keyword evidence="2" id="KW-1185">Reference proteome</keyword>
<dbReference type="STRING" id="161895.CPHO_09845"/>
<gene>
    <name evidence="1" type="ORF">CPHO_09845</name>
</gene>
<dbReference type="KEGG" id="cpho:CPHO_09845"/>
<accession>A0A1L7D5D3</accession>
<proteinExistence type="predicted"/>
<sequence>MIYYVDIHSPYFSAADRITLTLLGTNWRKRQSKSGMKTYIIDPDHMLALARELDQQSRTHTVDAPPNPGGAVSEFCTALHAAQQAIVERDASLRRDLGYLARLAADTTRATMETDNATASAYAALREVM</sequence>
<name>A0A1L7D5D3_9CORY</name>